<evidence type="ECO:0000313" key="14">
    <source>
        <dbReference type="EMBL" id="MEX0404181.1"/>
    </source>
</evidence>
<accession>A0ABV3SC94</accession>
<keyword evidence="14" id="KW-0966">Cell projection</keyword>
<dbReference type="Pfam" id="PF08345">
    <property type="entry name" value="YscJ_FliF_C"/>
    <property type="match status" value="1"/>
</dbReference>
<keyword evidence="4" id="KW-1003">Cell membrane</keyword>
<feature type="region of interest" description="Disordered" evidence="10">
    <location>
        <begin position="289"/>
        <end position="308"/>
    </location>
</feature>
<evidence type="ECO:0000256" key="3">
    <source>
        <dbReference type="ARBA" id="ARBA00007971"/>
    </source>
</evidence>
<name>A0ABV3SC94_9HYPH</name>
<protein>
    <recommendedName>
        <fullName evidence="9">Flagellar M-ring protein</fullName>
    </recommendedName>
</protein>
<comment type="function">
    <text evidence="9">The M ring may be actively involved in energy transduction.</text>
</comment>
<dbReference type="PANTHER" id="PTHR30046">
    <property type="entry name" value="FLAGELLAR M-RING PROTEIN"/>
    <property type="match status" value="1"/>
</dbReference>
<dbReference type="EMBL" id="JBDPGJ010000001">
    <property type="protein sequence ID" value="MEX0404181.1"/>
    <property type="molecule type" value="Genomic_DNA"/>
</dbReference>
<dbReference type="RefSeq" id="WP_367952082.1">
    <property type="nucleotide sequence ID" value="NZ_JBDPGJ010000001.1"/>
</dbReference>
<keyword evidence="15" id="KW-1185">Reference proteome</keyword>
<evidence type="ECO:0000256" key="9">
    <source>
        <dbReference type="PIRNR" id="PIRNR004862"/>
    </source>
</evidence>
<dbReference type="InterPro" id="IPR045851">
    <property type="entry name" value="AMP-bd_C_sf"/>
</dbReference>
<evidence type="ECO:0000256" key="10">
    <source>
        <dbReference type="SAM" id="MobiDB-lite"/>
    </source>
</evidence>
<dbReference type="NCBIfam" id="TIGR00206">
    <property type="entry name" value="fliF"/>
    <property type="match status" value="1"/>
</dbReference>
<evidence type="ECO:0000259" key="12">
    <source>
        <dbReference type="Pfam" id="PF01514"/>
    </source>
</evidence>
<keyword evidence="6 11" id="KW-1133">Transmembrane helix</keyword>
<keyword evidence="14" id="KW-0969">Cilium</keyword>
<keyword evidence="7 11" id="KW-0472">Membrane</keyword>
<evidence type="ECO:0000256" key="7">
    <source>
        <dbReference type="ARBA" id="ARBA00023136"/>
    </source>
</evidence>
<comment type="subcellular location">
    <subcellularLocation>
        <location evidence="1 9">Bacterial flagellum basal body</location>
    </subcellularLocation>
    <subcellularLocation>
        <location evidence="2">Cell membrane</location>
        <topology evidence="2">Multi-pass membrane protein</topology>
    </subcellularLocation>
</comment>
<evidence type="ECO:0000256" key="11">
    <source>
        <dbReference type="SAM" id="Phobius"/>
    </source>
</evidence>
<dbReference type="PRINTS" id="PR01009">
    <property type="entry name" value="FLGMRINGFLIF"/>
</dbReference>
<proteinExistence type="inferred from homology"/>
<evidence type="ECO:0000256" key="2">
    <source>
        <dbReference type="ARBA" id="ARBA00004651"/>
    </source>
</evidence>
<dbReference type="InterPro" id="IPR000067">
    <property type="entry name" value="FlgMring_FliF"/>
</dbReference>
<dbReference type="InterPro" id="IPR013556">
    <property type="entry name" value="Flag_M-ring_C"/>
</dbReference>
<keyword evidence="8 9" id="KW-0975">Bacterial flagellum</keyword>
<comment type="similarity">
    <text evidence="3 9">Belongs to the FliF family.</text>
</comment>
<dbReference type="Pfam" id="PF01514">
    <property type="entry name" value="YscJ_FliF"/>
    <property type="match status" value="1"/>
</dbReference>
<feature type="domain" description="Flagellar M-ring C-terminal" evidence="13">
    <location>
        <begin position="247"/>
        <end position="411"/>
    </location>
</feature>
<dbReference type="InterPro" id="IPR043427">
    <property type="entry name" value="YscJ/FliF"/>
</dbReference>
<dbReference type="PIRSF" id="PIRSF004862">
    <property type="entry name" value="FliF"/>
    <property type="match status" value="1"/>
</dbReference>
<feature type="compositionally biased region" description="Polar residues" evidence="10">
    <location>
        <begin position="289"/>
        <end position="301"/>
    </location>
</feature>
<feature type="transmembrane region" description="Helical" evidence="11">
    <location>
        <begin position="21"/>
        <end position="41"/>
    </location>
</feature>
<comment type="caution">
    <text evidence="14">The sequence shown here is derived from an EMBL/GenBank/DDBJ whole genome shotgun (WGS) entry which is preliminary data.</text>
</comment>
<dbReference type="Proteomes" id="UP001556692">
    <property type="component" value="Unassembled WGS sequence"/>
</dbReference>
<keyword evidence="14" id="KW-0282">Flagellum</keyword>
<feature type="transmembrane region" description="Helical" evidence="11">
    <location>
        <begin position="436"/>
        <end position="454"/>
    </location>
</feature>
<evidence type="ECO:0000259" key="13">
    <source>
        <dbReference type="Pfam" id="PF08345"/>
    </source>
</evidence>
<evidence type="ECO:0000256" key="6">
    <source>
        <dbReference type="ARBA" id="ARBA00022989"/>
    </source>
</evidence>
<reference evidence="14 15" key="1">
    <citation type="submission" date="2024-05" db="EMBL/GenBank/DDBJ databases">
        <authorList>
            <person name="Jiang F."/>
        </authorList>
    </citation>
    <scope>NUCLEOTIDE SEQUENCE [LARGE SCALE GENOMIC DNA]</scope>
    <source>
        <strain evidence="14 15">LZ166</strain>
    </source>
</reference>
<evidence type="ECO:0000256" key="5">
    <source>
        <dbReference type="ARBA" id="ARBA00022692"/>
    </source>
</evidence>
<evidence type="ECO:0000256" key="8">
    <source>
        <dbReference type="ARBA" id="ARBA00023143"/>
    </source>
</evidence>
<gene>
    <name evidence="14" type="primary">fliF</name>
    <name evidence="14" type="ORF">ABGN05_00735</name>
</gene>
<dbReference type="PANTHER" id="PTHR30046:SF0">
    <property type="entry name" value="FLAGELLAR M-RING PROTEIN"/>
    <property type="match status" value="1"/>
</dbReference>
<evidence type="ECO:0000256" key="4">
    <source>
        <dbReference type="ARBA" id="ARBA00022475"/>
    </source>
</evidence>
<dbReference type="Gene3D" id="3.30.300.30">
    <property type="match status" value="1"/>
</dbReference>
<evidence type="ECO:0000256" key="1">
    <source>
        <dbReference type="ARBA" id="ARBA00004117"/>
    </source>
</evidence>
<dbReference type="InterPro" id="IPR006182">
    <property type="entry name" value="FliF_N_dom"/>
</dbReference>
<sequence length="558" mass="59351">MPEQFQKIIDNLTAFGPRRTAIGGGILAFVFAVVIGGAIFLNRPANETLYVGLDRSDVAKIGVVLSEAGLSYDVGADGTTVMVPAGYTGRARMILAEKGLPSSSNAGYELFDNVGSLGLTSFMQEVTRVRALEGEIARTIQSISGVKSARVHIVMSQQANFRREEQQPTASVVIRSGGIDEIKTANSIRHMVAAAVPGLTSDNVTVLDTDGSLLASGDDPSSSSLNRSMSIERTVESQVADNIHKALSPFLGRDNFRASVKAVVNTDSRQIEETIFDPDSKVERSIQTIRSNDNSNESGASTPAGVEQNLPDEAAVAAQAPTSNETSERREEITNYELNSKRIATTSNGYSISKLSIAVVINRDQVMATLGENPTAEQVDARIAEIENVVSTAAGLDTERGDKVSVTALSFVGEMAGDAMAEPGYLEIAGRYTGSMINALAFVIVVFLVSWFGLRPLTKALTKTESVEGSNFADLQLPFDSPLNNIALPDPLADMDGGGGMGGFAGMGGNPSESDVMEELKMRLRPAPQERLAHMVDINEERTAAILRKWVNAEAAAA</sequence>
<feature type="domain" description="Flagellar M-ring N-terminal" evidence="12">
    <location>
        <begin position="42"/>
        <end position="215"/>
    </location>
</feature>
<evidence type="ECO:0000313" key="15">
    <source>
        <dbReference type="Proteomes" id="UP001556692"/>
    </source>
</evidence>
<keyword evidence="5 11" id="KW-0812">Transmembrane</keyword>
<organism evidence="14 15">
    <name type="scientific">Aquibium pacificus</name>
    <dbReference type="NCBI Taxonomy" id="3153579"/>
    <lineage>
        <taxon>Bacteria</taxon>
        <taxon>Pseudomonadati</taxon>
        <taxon>Pseudomonadota</taxon>
        <taxon>Alphaproteobacteria</taxon>
        <taxon>Hyphomicrobiales</taxon>
        <taxon>Phyllobacteriaceae</taxon>
        <taxon>Aquibium</taxon>
    </lineage>
</organism>